<keyword evidence="3" id="KW-1003">Cell membrane</keyword>
<dbReference type="RefSeq" id="WP_166275938.1">
    <property type="nucleotide sequence ID" value="NZ_JAAFGS010000005.1"/>
</dbReference>
<feature type="transmembrane region" description="Helical" evidence="10">
    <location>
        <begin position="348"/>
        <end position="371"/>
    </location>
</feature>
<dbReference type="EMBL" id="JAAFGS010000005">
    <property type="protein sequence ID" value="NGZ76773.1"/>
    <property type="molecule type" value="Genomic_DNA"/>
</dbReference>
<proteinExistence type="predicted"/>
<feature type="transmembrane region" description="Helical" evidence="10">
    <location>
        <begin position="45"/>
        <end position="64"/>
    </location>
</feature>
<evidence type="ECO:0000256" key="2">
    <source>
        <dbReference type="ARBA" id="ARBA00022448"/>
    </source>
</evidence>
<gene>
    <name evidence="11" type="ORF">GYN08_15720</name>
</gene>
<dbReference type="NCBIfam" id="TIGR00933">
    <property type="entry name" value="2a38"/>
    <property type="match status" value="1"/>
</dbReference>
<dbReference type="Proteomes" id="UP000800303">
    <property type="component" value="Unassembled WGS sequence"/>
</dbReference>
<protein>
    <submittedName>
        <fullName evidence="11">Trk family potassium uptake protein</fullName>
    </submittedName>
</protein>
<keyword evidence="2" id="KW-0813">Transport</keyword>
<keyword evidence="7 10" id="KW-1133">Transmembrane helix</keyword>
<evidence type="ECO:0000256" key="6">
    <source>
        <dbReference type="ARBA" id="ARBA00022958"/>
    </source>
</evidence>
<feature type="transmembrane region" description="Helical" evidence="10">
    <location>
        <begin position="230"/>
        <end position="249"/>
    </location>
</feature>
<keyword evidence="6" id="KW-0630">Potassium</keyword>
<feature type="transmembrane region" description="Helical" evidence="10">
    <location>
        <begin position="15"/>
        <end position="33"/>
    </location>
</feature>
<comment type="subcellular location">
    <subcellularLocation>
        <location evidence="1">Cell membrane</location>
        <topology evidence="1">Multi-pass membrane protein</topology>
    </subcellularLocation>
</comment>
<feature type="transmembrane region" description="Helical" evidence="10">
    <location>
        <begin position="407"/>
        <end position="427"/>
    </location>
</feature>
<accession>A0ABX0FB55</accession>
<dbReference type="InterPro" id="IPR004772">
    <property type="entry name" value="TrkH"/>
</dbReference>
<dbReference type="PANTHER" id="PTHR32024">
    <property type="entry name" value="TRK SYSTEM POTASSIUM UPTAKE PROTEIN TRKG-RELATED"/>
    <property type="match status" value="1"/>
</dbReference>
<evidence type="ECO:0000256" key="4">
    <source>
        <dbReference type="ARBA" id="ARBA00022538"/>
    </source>
</evidence>
<dbReference type="InterPro" id="IPR003445">
    <property type="entry name" value="Cat_transpt"/>
</dbReference>
<evidence type="ECO:0000256" key="9">
    <source>
        <dbReference type="ARBA" id="ARBA00023136"/>
    </source>
</evidence>
<comment type="caution">
    <text evidence="11">The sequence shown here is derived from an EMBL/GenBank/DDBJ whole genome shotgun (WGS) entry which is preliminary data.</text>
</comment>
<keyword evidence="4" id="KW-0633">Potassium transport</keyword>
<evidence type="ECO:0000256" key="7">
    <source>
        <dbReference type="ARBA" id="ARBA00022989"/>
    </source>
</evidence>
<sequence>MAIVVPKLKFSPPQILAIGYATLILLGTVLLMLPVANTTGRALPLIDAFFTATSAVCVTGLVVVDTGTFFNGFGQSVIMVLIQIGGLGFMTMATLLALVFQRRISLRERLLLQEAMNQGSVEGIVRLIRRVLYYSIVIESVGALVFTVRLAFDMPVGQAFYYGVFHSISFFNNAGFDLFGHFSSLTAYTADPVMNLAAVLLIVLGGLGFVVLSDLADLPRKKKLSLHSKLVLSTTGVLIAFGFVVILLFEWSNPGTLGRFGLGGKFWGALLQSVTPRTAGINSVDLTSLHQATQFLLLILMFIGASPGSTAGGVKTTTFAVMIGAMLAMMRGREDVVFFRHRLGRDRILKALTIILLALALIITVAMVLSVTEDHDFMLILFETMSAFGTVGLSLGLTTDLSTFGKILIALTMFSGRVGLLTLVYALKPKKDPEKYRYPEGKIIIG</sequence>
<evidence type="ECO:0000256" key="8">
    <source>
        <dbReference type="ARBA" id="ARBA00023065"/>
    </source>
</evidence>
<evidence type="ECO:0000256" key="3">
    <source>
        <dbReference type="ARBA" id="ARBA00022475"/>
    </source>
</evidence>
<reference evidence="11 12" key="1">
    <citation type="submission" date="2020-01" db="EMBL/GenBank/DDBJ databases">
        <title>Polyphasic characterisation and genomic insights into a novel alkali tolerant bacterium VR-M41.</title>
        <authorList>
            <person name="Vemuluri V.R."/>
        </authorList>
    </citation>
    <scope>NUCLEOTIDE SEQUENCE [LARGE SCALE GENOMIC DNA]</scope>
    <source>
        <strain evidence="11 12">VR-M41</strain>
    </source>
</reference>
<feature type="transmembrane region" description="Helical" evidence="10">
    <location>
        <begin position="193"/>
        <end position="218"/>
    </location>
</feature>
<dbReference type="Pfam" id="PF02386">
    <property type="entry name" value="TrkH"/>
    <property type="match status" value="1"/>
</dbReference>
<keyword evidence="12" id="KW-1185">Reference proteome</keyword>
<keyword evidence="5 10" id="KW-0812">Transmembrane</keyword>
<evidence type="ECO:0000313" key="12">
    <source>
        <dbReference type="Proteomes" id="UP000800303"/>
    </source>
</evidence>
<evidence type="ECO:0000256" key="1">
    <source>
        <dbReference type="ARBA" id="ARBA00004651"/>
    </source>
</evidence>
<keyword evidence="8" id="KW-0406">Ion transport</keyword>
<organism evidence="11 12">
    <name type="scientific">Saccharibacillus alkalitolerans</name>
    <dbReference type="NCBI Taxonomy" id="2705290"/>
    <lineage>
        <taxon>Bacteria</taxon>
        <taxon>Bacillati</taxon>
        <taxon>Bacillota</taxon>
        <taxon>Bacilli</taxon>
        <taxon>Bacillales</taxon>
        <taxon>Paenibacillaceae</taxon>
        <taxon>Saccharibacillus</taxon>
    </lineage>
</organism>
<keyword evidence="9 10" id="KW-0472">Membrane</keyword>
<feature type="transmembrane region" description="Helical" evidence="10">
    <location>
        <begin position="131"/>
        <end position="152"/>
    </location>
</feature>
<evidence type="ECO:0000313" key="11">
    <source>
        <dbReference type="EMBL" id="NGZ76773.1"/>
    </source>
</evidence>
<name>A0ABX0FB55_9BACL</name>
<feature type="transmembrane region" description="Helical" evidence="10">
    <location>
        <begin position="295"/>
        <end position="328"/>
    </location>
</feature>
<feature type="transmembrane region" description="Helical" evidence="10">
    <location>
        <begin position="377"/>
        <end position="395"/>
    </location>
</feature>
<evidence type="ECO:0000256" key="10">
    <source>
        <dbReference type="SAM" id="Phobius"/>
    </source>
</evidence>
<evidence type="ECO:0000256" key="5">
    <source>
        <dbReference type="ARBA" id="ARBA00022692"/>
    </source>
</evidence>
<dbReference type="PANTHER" id="PTHR32024:SF1">
    <property type="entry name" value="KTR SYSTEM POTASSIUM UPTAKE PROTEIN B"/>
    <property type="match status" value="1"/>
</dbReference>
<feature type="transmembrane region" description="Helical" evidence="10">
    <location>
        <begin position="76"/>
        <end position="100"/>
    </location>
</feature>